<gene>
    <name evidence="10" type="ORF">JKK62_14530</name>
</gene>
<organism evidence="10 11">
    <name type="scientific">Ruminococcus difficilis</name>
    <dbReference type="NCBI Taxonomy" id="2763069"/>
    <lineage>
        <taxon>Bacteria</taxon>
        <taxon>Bacillati</taxon>
        <taxon>Bacillota</taxon>
        <taxon>Clostridia</taxon>
        <taxon>Eubacteriales</taxon>
        <taxon>Oscillospiraceae</taxon>
        <taxon>Ruminococcus</taxon>
    </lineage>
</organism>
<dbReference type="PROSITE" id="PS00107">
    <property type="entry name" value="PROTEIN_KINASE_ATP"/>
    <property type="match status" value="1"/>
</dbReference>
<evidence type="ECO:0000313" key="11">
    <source>
        <dbReference type="Proteomes" id="UP000633365"/>
    </source>
</evidence>
<evidence type="ECO:0000256" key="3">
    <source>
        <dbReference type="ARBA" id="ARBA00022741"/>
    </source>
</evidence>
<evidence type="ECO:0000256" key="5">
    <source>
        <dbReference type="ARBA" id="ARBA00022840"/>
    </source>
</evidence>
<keyword evidence="10" id="KW-0723">Serine/threonine-protein kinase</keyword>
<dbReference type="SMART" id="SM00220">
    <property type="entry name" value="S_TKc"/>
    <property type="match status" value="1"/>
</dbReference>
<reference evidence="10" key="1">
    <citation type="submission" date="2021-01" db="EMBL/GenBank/DDBJ databases">
        <title>Genome public.</title>
        <authorList>
            <person name="Liu C."/>
            <person name="Sun Q."/>
        </authorList>
    </citation>
    <scope>NUCLEOTIDE SEQUENCE</scope>
    <source>
        <strain evidence="10">M6</strain>
    </source>
</reference>
<keyword evidence="11" id="KW-1185">Reference proteome</keyword>
<dbReference type="GO" id="GO:0004674">
    <property type="term" value="F:protein serine/threonine kinase activity"/>
    <property type="evidence" value="ECO:0007669"/>
    <property type="project" value="UniProtKB-KW"/>
</dbReference>
<dbReference type="Pfam" id="PF00069">
    <property type="entry name" value="Pkinase"/>
    <property type="match status" value="1"/>
</dbReference>
<dbReference type="Proteomes" id="UP000633365">
    <property type="component" value="Unassembled WGS sequence"/>
</dbReference>
<evidence type="ECO:0000256" key="1">
    <source>
        <dbReference type="ARBA" id="ARBA00012513"/>
    </source>
</evidence>
<proteinExistence type="predicted"/>
<dbReference type="InterPro" id="IPR017441">
    <property type="entry name" value="Protein_kinase_ATP_BS"/>
</dbReference>
<dbReference type="PROSITE" id="PS00108">
    <property type="entry name" value="PROTEIN_KINASE_ST"/>
    <property type="match status" value="1"/>
</dbReference>
<evidence type="ECO:0000259" key="9">
    <source>
        <dbReference type="PROSITE" id="PS50011"/>
    </source>
</evidence>
<dbReference type="GO" id="GO:0005524">
    <property type="term" value="F:ATP binding"/>
    <property type="evidence" value="ECO:0007669"/>
    <property type="project" value="UniProtKB-UniRule"/>
</dbReference>
<dbReference type="InterPro" id="IPR000719">
    <property type="entry name" value="Prot_kinase_dom"/>
</dbReference>
<dbReference type="EC" id="2.7.11.1" evidence="1"/>
<dbReference type="CDD" id="cd14014">
    <property type="entry name" value="STKc_PknB_like"/>
    <property type="match status" value="1"/>
</dbReference>
<dbReference type="InterPro" id="IPR008271">
    <property type="entry name" value="Ser/Thr_kinase_AS"/>
</dbReference>
<keyword evidence="3 6" id="KW-0547">Nucleotide-binding</keyword>
<keyword evidence="4 10" id="KW-0418">Kinase</keyword>
<name>A0A934WTU6_9FIRM</name>
<dbReference type="EMBL" id="JAEQMG010000163">
    <property type="protein sequence ID" value="MBK6089839.1"/>
    <property type="molecule type" value="Genomic_DNA"/>
</dbReference>
<keyword evidence="5 6" id="KW-0067">ATP-binding</keyword>
<keyword evidence="8" id="KW-0472">Membrane</keyword>
<dbReference type="SUPFAM" id="SSF56112">
    <property type="entry name" value="Protein kinase-like (PK-like)"/>
    <property type="match status" value="1"/>
</dbReference>
<accession>A0A934WTU6</accession>
<keyword evidence="8" id="KW-0812">Transmembrane</keyword>
<dbReference type="Gene3D" id="1.10.510.10">
    <property type="entry name" value="Transferase(Phosphotransferase) domain 1"/>
    <property type="match status" value="1"/>
</dbReference>
<dbReference type="AlphaFoldDB" id="A0A934WTU6"/>
<dbReference type="PROSITE" id="PS50011">
    <property type="entry name" value="PROTEIN_KINASE_DOM"/>
    <property type="match status" value="1"/>
</dbReference>
<feature type="region of interest" description="Disordered" evidence="7">
    <location>
        <begin position="326"/>
        <end position="391"/>
    </location>
</feature>
<sequence>MAEESNNKQEWKIVKQLGEGGYGKVYEIVRNRYSIEEHRALKVIRVPSSDDDVKKVMGEGMDKDATQAYYRSLVNEFIKEIAFLSELRGSANIVTYDDYKVVEHEDGVGYDIFIMMELLTPLPEWIETHPLTDDTVTKLGMDLCDALSLCHSKNILHRDIKADNIFVANDGTFKLGDFGIARTVEKTADVRTRIGTNSYMAPEAYRGQSYDRRADLYSLGILLYRLLNDNRNPFLPPYPTPVTVQDRDEAMTRRLMGDPFPRPAHGSDALVGVVLKACAYLPQDRYDSAAKMKKALQDPPKPTFPTVGAANAASYLTQRADAVEMPLRADTGKRYRPGDEYTPAPSPQMPRQNVSYYQRRESSYQEPSRAPYPSRVDDRYERPIRRRPAYEDDYDDRPSGIRAGLAVVIILIVLVLIGGGVTIFALLNRDSADSVAVEEDRSVTSSVGNSPLNPEKTFTIRVNVKNGFDTAVTLQGYADGEASGEAQSITQSGTYEFTIASPKDASISIMIDNSEYYSCTLDYASGTVTNENYNPNFYSSHIIY</sequence>
<evidence type="ECO:0000256" key="4">
    <source>
        <dbReference type="ARBA" id="ARBA00022777"/>
    </source>
</evidence>
<feature type="transmembrane region" description="Helical" evidence="8">
    <location>
        <begin position="403"/>
        <end position="427"/>
    </location>
</feature>
<comment type="caution">
    <text evidence="10">The sequence shown here is derived from an EMBL/GenBank/DDBJ whole genome shotgun (WGS) entry which is preliminary data.</text>
</comment>
<keyword evidence="2" id="KW-0808">Transferase</keyword>
<keyword evidence="8" id="KW-1133">Transmembrane helix</keyword>
<dbReference type="InterPro" id="IPR011009">
    <property type="entry name" value="Kinase-like_dom_sf"/>
</dbReference>
<feature type="compositionally biased region" description="Basic and acidic residues" evidence="7">
    <location>
        <begin position="330"/>
        <end position="339"/>
    </location>
</feature>
<evidence type="ECO:0000256" key="6">
    <source>
        <dbReference type="PROSITE-ProRule" id="PRU10141"/>
    </source>
</evidence>
<evidence type="ECO:0000313" key="10">
    <source>
        <dbReference type="EMBL" id="MBK6089839.1"/>
    </source>
</evidence>
<protein>
    <recommendedName>
        <fullName evidence="1">non-specific serine/threonine protein kinase</fullName>
        <ecNumber evidence="1">2.7.11.1</ecNumber>
    </recommendedName>
</protein>
<dbReference type="PANTHER" id="PTHR43289">
    <property type="entry name" value="MITOGEN-ACTIVATED PROTEIN KINASE KINASE KINASE 20-RELATED"/>
    <property type="match status" value="1"/>
</dbReference>
<feature type="binding site" evidence="6">
    <location>
        <position position="42"/>
    </location>
    <ligand>
        <name>ATP</name>
        <dbReference type="ChEBI" id="CHEBI:30616"/>
    </ligand>
</feature>
<dbReference type="PANTHER" id="PTHR43289:SF6">
    <property type="entry name" value="SERINE_THREONINE-PROTEIN KINASE NEKL-3"/>
    <property type="match status" value="1"/>
</dbReference>
<evidence type="ECO:0000256" key="7">
    <source>
        <dbReference type="SAM" id="MobiDB-lite"/>
    </source>
</evidence>
<dbReference type="RefSeq" id="WP_201428541.1">
    <property type="nucleotide sequence ID" value="NZ_JAEQMG010000163.1"/>
</dbReference>
<feature type="domain" description="Protein kinase" evidence="9">
    <location>
        <begin position="11"/>
        <end position="304"/>
    </location>
</feature>
<dbReference type="Gene3D" id="3.30.200.20">
    <property type="entry name" value="Phosphorylase Kinase, domain 1"/>
    <property type="match status" value="1"/>
</dbReference>
<evidence type="ECO:0000256" key="8">
    <source>
        <dbReference type="SAM" id="Phobius"/>
    </source>
</evidence>
<evidence type="ECO:0000256" key="2">
    <source>
        <dbReference type="ARBA" id="ARBA00022679"/>
    </source>
</evidence>